<dbReference type="InterPro" id="IPR012341">
    <property type="entry name" value="6hp_glycosidase-like_sf"/>
</dbReference>
<dbReference type="GO" id="GO:0005975">
    <property type="term" value="P:carbohydrate metabolic process"/>
    <property type="evidence" value="ECO:0007669"/>
    <property type="project" value="InterPro"/>
</dbReference>
<evidence type="ECO:0000256" key="3">
    <source>
        <dbReference type="ARBA" id="ARBA00022801"/>
    </source>
</evidence>
<sequence>MTPVEWTAQWSAQWIGKRTDPARRMVLSLASDHVAWVEPGHWVGQTFTAPGPVTAVGLDLVSEPGVEVRGSLELCAADGTVLAGQVVEQGVFRWDRFAHFLELPEPVAAGEYLLRLRGEQGRIGWHTLSEPAPTGPDDGVSPLPVAGNALRDGAPEPGVRAIGVETVPAPNPVFRTTFTVPEGVRAARIAAVGLGYGEFLVNGRPVTDDVLEPAQTTYDRTILYRTHDVTPLLLAGENTLTAELGRGFHSARGANTWAWNFVRWHREPVALVQLEYVDGAGERHVVASGPGWEAAESAVTADLLYTGETTDPAHARGAAWEPALVVAPPGGELRPATAPPVRRSELLTPVSSTALDGQIVVHDFGEVLAGRIRLTVVGDAGAQLVVRYAEGLQPDGSVRCENVLAAGEAQVDRFVLADTGEEVTWEPRFSYKGFRYAGVEVLGRATVTAVRAVRLETAVSRVGEFECADEVLTWIDAATARTFLNNLHGVPTDTPVYEKNGWTADAHLATEAVLHHVDLRASFGKWMDDHVDARDEHGMVPQIVPTPDWGRAADPAWSASMVLIPWYLYREYGDRAVLERYADPIRTYTDRLLDLAPDGLWVHGSWGDWLSPGHMFAPEGPMPTATMMLRHVACRAADVLDELGETADAERYRAAAERVAAAYHRRFFDAASGTYRDPAVGYRQAMNVLPLAFGAVPAEHVAAVADGLFTDIEHRTKGHLDCGAVAAKHLMPVLAAHGRPDLAVTVATQRDRPGWGVWRDAGATTLMESWDETARSHNHYFLGAAAAWIQQAVGGLRATGPGWATFDVAPIVDDRIGWARIAHTTVRGRAAVAWRRSDGGWELDVEVPETAVATVRLPGLADTALRPGRHELRLPAVAP</sequence>
<keyword evidence="9" id="KW-1185">Reference proteome</keyword>
<feature type="domain" description="Alpha-L-rhamnosidase C-terminal" evidence="7">
    <location>
        <begin position="795"/>
        <end position="863"/>
    </location>
</feature>
<feature type="domain" description="Alpha-L-rhamnosidase concanavalin-like" evidence="4">
    <location>
        <begin position="358"/>
        <end position="448"/>
    </location>
</feature>
<gene>
    <name evidence="8" type="ORF">FB388_3770</name>
</gene>
<dbReference type="RefSeq" id="WP_142103475.1">
    <property type="nucleotide sequence ID" value="NZ_VFPH01000002.1"/>
</dbReference>
<dbReference type="InterPro" id="IPR035396">
    <property type="entry name" value="Bac_rhamnosid6H"/>
</dbReference>
<evidence type="ECO:0000313" key="9">
    <source>
        <dbReference type="Proteomes" id="UP000319818"/>
    </source>
</evidence>
<dbReference type="Gene3D" id="1.50.10.10">
    <property type="match status" value="1"/>
</dbReference>
<name>A0A543FRX7_9PSEU</name>
<dbReference type="Gene3D" id="2.60.420.10">
    <property type="entry name" value="Maltose phosphorylase, domain 3"/>
    <property type="match status" value="1"/>
</dbReference>
<dbReference type="PANTHER" id="PTHR33307:SF6">
    <property type="entry name" value="ALPHA-RHAMNOSIDASE (EUROFUNG)-RELATED"/>
    <property type="match status" value="1"/>
</dbReference>
<comment type="catalytic activity">
    <reaction evidence="1">
        <text>Hydrolysis of terminal non-reducing alpha-L-rhamnose residues in alpha-L-rhamnosides.</text>
        <dbReference type="EC" id="3.2.1.40"/>
    </reaction>
</comment>
<dbReference type="OrthoDB" id="9761045at2"/>
<feature type="domain" description="Alpha-L-rhamnosidase six-hairpin glycosidase" evidence="6">
    <location>
        <begin position="461"/>
        <end position="793"/>
    </location>
</feature>
<evidence type="ECO:0000313" key="8">
    <source>
        <dbReference type="EMBL" id="TQM36589.1"/>
    </source>
</evidence>
<organism evidence="8 9">
    <name type="scientific">Pseudonocardia cypriaca</name>
    <dbReference type="NCBI Taxonomy" id="882449"/>
    <lineage>
        <taxon>Bacteria</taxon>
        <taxon>Bacillati</taxon>
        <taxon>Actinomycetota</taxon>
        <taxon>Actinomycetes</taxon>
        <taxon>Pseudonocardiales</taxon>
        <taxon>Pseudonocardiaceae</taxon>
        <taxon>Pseudonocardia</taxon>
    </lineage>
</organism>
<comment type="caution">
    <text evidence="8">The sequence shown here is derived from an EMBL/GenBank/DDBJ whole genome shotgun (WGS) entry which is preliminary data.</text>
</comment>
<keyword evidence="3" id="KW-0378">Hydrolase</keyword>
<dbReference type="Proteomes" id="UP000319818">
    <property type="component" value="Unassembled WGS sequence"/>
</dbReference>
<dbReference type="InterPro" id="IPR035398">
    <property type="entry name" value="Bac_rhamnosid_C"/>
</dbReference>
<dbReference type="Pfam" id="PF05592">
    <property type="entry name" value="Bac_rhamnosid"/>
    <property type="match status" value="1"/>
</dbReference>
<dbReference type="InterPro" id="IPR016007">
    <property type="entry name" value="Alpha_rhamnosid"/>
</dbReference>
<dbReference type="Pfam" id="PF08531">
    <property type="entry name" value="Bac_rhamnosid_N"/>
    <property type="match status" value="1"/>
</dbReference>
<dbReference type="AlphaFoldDB" id="A0A543FRX7"/>
<evidence type="ECO:0000259" key="5">
    <source>
        <dbReference type="Pfam" id="PF08531"/>
    </source>
</evidence>
<reference evidence="8 9" key="1">
    <citation type="submission" date="2019-06" db="EMBL/GenBank/DDBJ databases">
        <title>Sequencing the genomes of 1000 actinobacteria strains.</title>
        <authorList>
            <person name="Klenk H.-P."/>
        </authorList>
    </citation>
    <scope>NUCLEOTIDE SEQUENCE [LARGE SCALE GENOMIC DNA]</scope>
    <source>
        <strain evidence="8 9">DSM 45511</strain>
    </source>
</reference>
<dbReference type="EC" id="3.2.1.40" evidence="2"/>
<protein>
    <recommendedName>
        <fullName evidence="2">alpha-L-rhamnosidase</fullName>
        <ecNumber evidence="2">3.2.1.40</ecNumber>
    </recommendedName>
</protein>
<evidence type="ECO:0000256" key="2">
    <source>
        <dbReference type="ARBA" id="ARBA00012652"/>
    </source>
</evidence>
<proteinExistence type="predicted"/>
<dbReference type="Gene3D" id="2.60.120.260">
    <property type="entry name" value="Galactose-binding domain-like"/>
    <property type="match status" value="2"/>
</dbReference>
<feature type="domain" description="Bacterial alpha-L-rhamnosidase N-terminal" evidence="5">
    <location>
        <begin position="184"/>
        <end position="344"/>
    </location>
</feature>
<dbReference type="SUPFAM" id="SSF48208">
    <property type="entry name" value="Six-hairpin glycosidases"/>
    <property type="match status" value="1"/>
</dbReference>
<dbReference type="EMBL" id="VFPH01000002">
    <property type="protein sequence ID" value="TQM36589.1"/>
    <property type="molecule type" value="Genomic_DNA"/>
</dbReference>
<dbReference type="Pfam" id="PF17389">
    <property type="entry name" value="Bac_rhamnosid6H"/>
    <property type="match status" value="1"/>
</dbReference>
<evidence type="ECO:0000259" key="6">
    <source>
        <dbReference type="Pfam" id="PF17389"/>
    </source>
</evidence>
<dbReference type="InterPro" id="IPR008902">
    <property type="entry name" value="Rhamnosid_concanavalin"/>
</dbReference>
<dbReference type="Pfam" id="PF17390">
    <property type="entry name" value="Bac_rhamnosid_C"/>
    <property type="match status" value="1"/>
</dbReference>
<dbReference type="GO" id="GO:0030596">
    <property type="term" value="F:alpha-L-rhamnosidase activity"/>
    <property type="evidence" value="ECO:0007669"/>
    <property type="project" value="UniProtKB-EC"/>
</dbReference>
<accession>A0A543FRX7</accession>
<evidence type="ECO:0000256" key="1">
    <source>
        <dbReference type="ARBA" id="ARBA00001445"/>
    </source>
</evidence>
<evidence type="ECO:0000259" key="4">
    <source>
        <dbReference type="Pfam" id="PF05592"/>
    </source>
</evidence>
<evidence type="ECO:0000259" key="7">
    <source>
        <dbReference type="Pfam" id="PF17390"/>
    </source>
</evidence>
<dbReference type="PANTHER" id="PTHR33307">
    <property type="entry name" value="ALPHA-RHAMNOSIDASE (EUROFUNG)"/>
    <property type="match status" value="1"/>
</dbReference>
<dbReference type="InterPro" id="IPR013737">
    <property type="entry name" value="Bac_rhamnosid_N"/>
</dbReference>
<dbReference type="InterPro" id="IPR008928">
    <property type="entry name" value="6-hairpin_glycosidase_sf"/>
</dbReference>